<feature type="region of interest" description="Disordered" evidence="3">
    <location>
        <begin position="913"/>
        <end position="939"/>
    </location>
</feature>
<name>E2BBR7_HARSA</name>
<dbReference type="InterPro" id="IPR036987">
    <property type="entry name" value="SRA-YDG_sf"/>
</dbReference>
<dbReference type="GO" id="GO:0032259">
    <property type="term" value="P:methylation"/>
    <property type="evidence" value="ECO:0007669"/>
    <property type="project" value="UniProtKB-KW"/>
</dbReference>
<dbReference type="OrthoDB" id="2270193at2759"/>
<feature type="compositionally biased region" description="Polar residues" evidence="3">
    <location>
        <begin position="1125"/>
        <end position="1134"/>
    </location>
</feature>
<evidence type="ECO:0000313" key="6">
    <source>
        <dbReference type="Proteomes" id="UP000008237"/>
    </source>
</evidence>
<dbReference type="KEGG" id="hst:105181060"/>
<dbReference type="InterPro" id="IPR045134">
    <property type="entry name" value="UHRF1/2-like"/>
</dbReference>
<dbReference type="GO" id="GO:0008168">
    <property type="term" value="F:methyltransferase activity"/>
    <property type="evidence" value="ECO:0007669"/>
    <property type="project" value="UniProtKB-KW"/>
</dbReference>
<dbReference type="PROSITE" id="PS51015">
    <property type="entry name" value="YDG"/>
    <property type="match status" value="1"/>
</dbReference>
<dbReference type="InterPro" id="IPR015947">
    <property type="entry name" value="PUA-like_sf"/>
</dbReference>
<feature type="compositionally biased region" description="Acidic residues" evidence="3">
    <location>
        <begin position="1103"/>
        <end position="1124"/>
    </location>
</feature>
<dbReference type="Gene3D" id="2.30.280.10">
    <property type="entry name" value="SRA-YDG"/>
    <property type="match status" value="1"/>
</dbReference>
<feature type="region of interest" description="Disordered" evidence="3">
    <location>
        <begin position="215"/>
        <end position="267"/>
    </location>
</feature>
<feature type="region of interest" description="Disordered" evidence="3">
    <location>
        <begin position="379"/>
        <end position="413"/>
    </location>
</feature>
<feature type="region of interest" description="Disordered" evidence="3">
    <location>
        <begin position="1086"/>
        <end position="1142"/>
    </location>
</feature>
<dbReference type="GO" id="GO:0005634">
    <property type="term" value="C:nucleus"/>
    <property type="evidence" value="ECO:0007669"/>
    <property type="project" value="UniProtKB-SubCell"/>
</dbReference>
<dbReference type="InterPro" id="IPR003105">
    <property type="entry name" value="SRA_YDG"/>
</dbReference>
<evidence type="ECO:0000259" key="4">
    <source>
        <dbReference type="PROSITE" id="PS51015"/>
    </source>
</evidence>
<feature type="region of interest" description="Disordered" evidence="3">
    <location>
        <begin position="435"/>
        <end position="521"/>
    </location>
</feature>
<keyword evidence="6" id="KW-1185">Reference proteome</keyword>
<feature type="compositionally biased region" description="Basic and acidic residues" evidence="3">
    <location>
        <begin position="789"/>
        <end position="800"/>
    </location>
</feature>
<dbReference type="PhylomeDB" id="E2BBR7"/>
<dbReference type="SUPFAM" id="SSF88697">
    <property type="entry name" value="PUA domain-like"/>
    <property type="match status" value="1"/>
</dbReference>
<feature type="compositionally biased region" description="Polar residues" evidence="3">
    <location>
        <begin position="824"/>
        <end position="838"/>
    </location>
</feature>
<dbReference type="GO" id="GO:0016567">
    <property type="term" value="P:protein ubiquitination"/>
    <property type="evidence" value="ECO:0007669"/>
    <property type="project" value="TreeGrafter"/>
</dbReference>
<dbReference type="GO" id="GO:0044027">
    <property type="term" value="P:negative regulation of gene expression via chromosomal CpG island methylation"/>
    <property type="evidence" value="ECO:0007669"/>
    <property type="project" value="TreeGrafter"/>
</dbReference>
<comment type="subcellular location">
    <subcellularLocation>
        <location evidence="2">Nucleus</location>
    </subcellularLocation>
</comment>
<feature type="compositionally biased region" description="Basic and acidic residues" evidence="3">
    <location>
        <begin position="624"/>
        <end position="657"/>
    </location>
</feature>
<dbReference type="PANTHER" id="PTHR14140">
    <property type="entry name" value="E3 UBIQUITIN-PROTEIN LIGASE UHRF-RELATED"/>
    <property type="match status" value="1"/>
</dbReference>
<feature type="domain" description="YDG" evidence="4">
    <location>
        <begin position="78"/>
        <end position="209"/>
    </location>
</feature>
<dbReference type="SMART" id="SM00466">
    <property type="entry name" value="SRA"/>
    <property type="match status" value="1"/>
</dbReference>
<feature type="compositionally biased region" description="Basic and acidic residues" evidence="3">
    <location>
        <begin position="918"/>
        <end position="927"/>
    </location>
</feature>
<feature type="compositionally biased region" description="Basic residues" evidence="3">
    <location>
        <begin position="772"/>
        <end position="784"/>
    </location>
</feature>
<dbReference type="GO" id="GO:0061630">
    <property type="term" value="F:ubiquitin protein ligase activity"/>
    <property type="evidence" value="ECO:0007669"/>
    <property type="project" value="TreeGrafter"/>
</dbReference>
<keyword evidence="5" id="KW-0489">Methyltransferase</keyword>
<protein>
    <submittedName>
        <fullName evidence="5">Histone-lysine N-methyltransferase, H3 lysine-9 specific SUVH6</fullName>
    </submittedName>
</protein>
<gene>
    <name evidence="5" type="ORF">EAI_01766</name>
</gene>
<dbReference type="EMBL" id="GL447151">
    <property type="protein sequence ID" value="EFN86843.1"/>
    <property type="molecule type" value="Genomic_DNA"/>
</dbReference>
<proteinExistence type="predicted"/>
<feature type="region of interest" description="Disordered" evidence="3">
    <location>
        <begin position="758"/>
        <end position="860"/>
    </location>
</feature>
<feature type="region of interest" description="Disordered" evidence="3">
    <location>
        <begin position="624"/>
        <end position="659"/>
    </location>
</feature>
<keyword evidence="1 2" id="KW-0539">Nucleus</keyword>
<dbReference type="Proteomes" id="UP000008237">
    <property type="component" value="Unassembled WGS sequence"/>
</dbReference>
<dbReference type="AlphaFoldDB" id="E2BBR7"/>
<organism evidence="6">
    <name type="scientific">Harpegnathos saltator</name>
    <name type="common">Jerdon's jumping ant</name>
    <dbReference type="NCBI Taxonomy" id="610380"/>
    <lineage>
        <taxon>Eukaryota</taxon>
        <taxon>Metazoa</taxon>
        <taxon>Ecdysozoa</taxon>
        <taxon>Arthropoda</taxon>
        <taxon>Hexapoda</taxon>
        <taxon>Insecta</taxon>
        <taxon>Pterygota</taxon>
        <taxon>Neoptera</taxon>
        <taxon>Endopterygota</taxon>
        <taxon>Hymenoptera</taxon>
        <taxon>Apocrita</taxon>
        <taxon>Aculeata</taxon>
        <taxon>Formicoidea</taxon>
        <taxon>Formicidae</taxon>
        <taxon>Ponerinae</taxon>
        <taxon>Ponerini</taxon>
        <taxon>Harpegnathos</taxon>
    </lineage>
</organism>
<feature type="compositionally biased region" description="Polar residues" evidence="3">
    <location>
        <begin position="399"/>
        <end position="413"/>
    </location>
</feature>
<dbReference type="PANTHER" id="PTHR14140:SF27">
    <property type="entry name" value="OS04G0289800 PROTEIN"/>
    <property type="match status" value="1"/>
</dbReference>
<dbReference type="OMA" id="GIRMDCS"/>
<sequence length="1165" mass="132108">MARSSHDVAKCVHENTIQENEKRLREARIKSQGKGRIRQDLNRLLRKLNQAVEENSTKSSDKLNLSCYNRNVTSCWYGSIPKFPSGSWWGIRMDCSRDGVHNPFNADVDEGSFGAASVCTSQANMNEDVDFGDFLTLTGQVYHKEQLSTDPFIHNYKNQIPLRLIRSYNLQNDIAPNTGYRYDGLYIVIDYWIATNADGIQYNKFALMRLTDQESPNWSSKSSEVPSVTRHSTSARPNHHPKPPIITSNTYDLRKCSPSTDGKRKFNHRDNREALPVAKTIPSFDTKKSVPESSIVTRHVFKKPSNAESIICSTSVPDRKTLTCLGTSAPKTHSTNISIRMGLYESSHNAQEAKRNVTTMLHKPFKPIDIANRTALDIDVRSPPRKDPKPVARIDMDTTTRVNPQPVESATSCNGHVVASDNTMNKLDCSLSKRKKDDSCSRAVHPSGCSPYAASAPVDGSKNNVNGNECQQHSRDAGRVVNVPMSNSVDEPPRSPVTMRERISRSQDASKQSGEALHTQDIKSLESLTPDKILNLINKEKHHPLSKMLIGNVIGLTTEECAMWDAPKVNTPDASPKISHKQRDNTKENVVCLSEDMMLSRRYCRYRSKRLSWKVSKQTDAGKFDKALRRQSRNDVDQNRNRRTRMKDPSDGSKENNEYLSPFNVQSSLQTIAQHTRSAYDIKTRLRADKDVLTKQDFSSSPMKKNRLHKKGDREIANLLIDANIGPKMRGPRNRRLRCINNTYTNKRCYSTLNTIVYPPGKRNRITEKQRYKSNFKRKSKPTKVGRQPARDRQSKDRYRVLRSRSSTEDMNSTSKEESLGSAMKSNNDRGYNANTNEGSRKKENRSAAISNVSDCNVPKTSFDRSLRKKLVQTVPLSRRAPQTSRLYYFRKKPLEKPNTMDATTQCRLIFEGPAENSSERSVEGSKKPGFTSSGHSADRRIKLQPESVLDVVCNDQGSQVYTTTLRIATSALTTSDECHASSSGSTRRTLTEKDRTSAFVPVNTLDSDLRIARLRSIGFRPIIKPRSPLDEKRSVVQSERKHLLVSTSKVTKRDVAEEYDKYTNNEDNNVVVYMDDELQYQDIEEEDEGARTKSMEPTLVEVEGDDDIDDDDEDDDDNDEEQDVQSYDDNTVSPEMLVSRENLESPWHGWKKIVTNNRSYWIGW</sequence>
<feature type="compositionally biased region" description="Polar residues" evidence="3">
    <location>
        <begin position="215"/>
        <end position="236"/>
    </location>
</feature>
<evidence type="ECO:0000256" key="3">
    <source>
        <dbReference type="SAM" id="MobiDB-lite"/>
    </source>
</evidence>
<evidence type="ECO:0000256" key="2">
    <source>
        <dbReference type="PROSITE-ProRule" id="PRU00358"/>
    </source>
</evidence>
<accession>E2BBR7</accession>
<dbReference type="Pfam" id="PF02182">
    <property type="entry name" value="SAD_SRA"/>
    <property type="match status" value="1"/>
</dbReference>
<evidence type="ECO:0000256" key="1">
    <source>
        <dbReference type="ARBA" id="ARBA00023242"/>
    </source>
</evidence>
<keyword evidence="5" id="KW-0808">Transferase</keyword>
<feature type="compositionally biased region" description="Polar residues" evidence="3">
    <location>
        <begin position="461"/>
        <end position="471"/>
    </location>
</feature>
<reference evidence="5 6" key="1">
    <citation type="journal article" date="2010" name="Science">
        <title>Genomic comparison of the ants Camponotus floridanus and Harpegnathos saltator.</title>
        <authorList>
            <person name="Bonasio R."/>
            <person name="Zhang G."/>
            <person name="Ye C."/>
            <person name="Mutti N.S."/>
            <person name="Fang X."/>
            <person name="Qin N."/>
            <person name="Donahue G."/>
            <person name="Yang P."/>
            <person name="Li Q."/>
            <person name="Li C."/>
            <person name="Zhang P."/>
            <person name="Huang Z."/>
            <person name="Berger S.L."/>
            <person name="Reinberg D."/>
            <person name="Wang J."/>
            <person name="Liebig J."/>
        </authorList>
    </citation>
    <scope>NUCLEOTIDE SEQUENCE [LARGE SCALE GENOMIC DNA]</scope>
    <source>
        <strain evidence="5 6">R22 G/1</strain>
    </source>
</reference>
<dbReference type="InParanoid" id="E2BBR7"/>
<feature type="compositionally biased region" description="Basic and acidic residues" evidence="3">
    <location>
        <begin position="379"/>
        <end position="398"/>
    </location>
</feature>
<evidence type="ECO:0000313" key="5">
    <source>
        <dbReference type="EMBL" id="EFN86843.1"/>
    </source>
</evidence>